<feature type="compositionally biased region" description="Gly residues" evidence="5">
    <location>
        <begin position="88"/>
        <end position="97"/>
    </location>
</feature>
<evidence type="ECO:0000256" key="2">
    <source>
        <dbReference type="ARBA" id="ARBA00022840"/>
    </source>
</evidence>
<name>A0A9Q5BXR2_STRSU</name>
<dbReference type="InterPro" id="IPR001943">
    <property type="entry name" value="UVR_dom"/>
</dbReference>
<dbReference type="PANTHER" id="PTHR11638">
    <property type="entry name" value="ATP-DEPENDENT CLP PROTEASE"/>
    <property type="match status" value="1"/>
</dbReference>
<comment type="similarity">
    <text evidence="4">Belongs to the ClpA/ClpB family.</text>
</comment>
<dbReference type="InterPro" id="IPR001270">
    <property type="entry name" value="ClpA/B"/>
</dbReference>
<sequence length="743" mass="82660">MLCKNCNINDATIHLYTNLNGKQQQVDLCHNCYQIMKTDPNNAILRGLGDLTNPNNMDPFSEFFNHLGGYPGNTPAGKNREQTPPTQAGGGHNGRGGQTPPPQQPQQPNGLLEEFGINVTEIARRGDIDPVIGRDQEITRVIEILNRRTKNNPVLIGEPGVGKTAVVEGLAQKIVDGDVPHKLRDKEVIRLDVVSLVQGTGIRGQFEERMQKLMEEIRNRREIILFIDEIHEIVGAGSAGDGNMDAGNILKPALARGEMQLVGATTLNEYRIIEKDAALERRMQPVKVEEPSVEETITILKGIQNKYQDYHHVKYSDAAIEAAAVLSNRYIQDRFLPDKAIDLLDEAGSKMNLTLNFIDPKEIDQRLIDAENRKAQATRDEDYEKAAYFRDQIAKYKEMQKATISEEDIPLITEKEIEAIVEQKTNIPVGDLKEKEQSQLVNLASDLKAHVIGQDEAVDKISKAIRRNRVGLGAPNRPIGSFLFVGPTGVGKTELSKQLAIELFGSADSMIRFDMSEYMEKHAVAKLVGAPPGYVGYEEAGQLTEKVRRNPYSLILLDEVEKAHPDVMHMFLQVLDDGRLTDGQGRTVSFKDTIIIMTSNAGTGKVEASVGFGAAMEGRTQSVLGQLSNFFTPEFMNRFDGIIEFQPLSKENLLEIVSLMLDDVNKRLSHNGISLHVTDKVKEKLVDLGYDPKMGARPLRRTIQDQIEDAITDFYLEHPAEKDLHAVMSSKGTIQIKAQTKTK</sequence>
<evidence type="ECO:0000256" key="1">
    <source>
        <dbReference type="ARBA" id="ARBA00022741"/>
    </source>
</evidence>
<feature type="domain" description="UVR" evidence="6">
    <location>
        <begin position="364"/>
        <end position="399"/>
    </location>
</feature>
<gene>
    <name evidence="7" type="ORF">HO898_06690</name>
</gene>
<dbReference type="AlphaFoldDB" id="A0A9Q5BXR2"/>
<dbReference type="InterPro" id="IPR041546">
    <property type="entry name" value="ClpA/ClpB_AAA_lid"/>
</dbReference>
<reference evidence="7" key="1">
    <citation type="submission" date="2020-05" db="EMBL/GenBank/DDBJ databases">
        <title>Linking phenotype, genotype and ecology: antimicrobial resistance in the zoonotic pathogen Streptococcus suis.</title>
        <authorList>
            <person name="Hadjirin N.F."/>
            <person name="Miller E.L."/>
            <person name="Murray G.R."/>
            <person name="Yen P.L.K."/>
            <person name="Phuc H.D."/>
            <person name="Wileman T.M."/>
            <person name="Hernandez-Garcia J."/>
            <person name="Williamson S.M."/>
            <person name="Parkhill J."/>
            <person name="Maskell D.J."/>
            <person name="Zhou R."/>
            <person name="Fittipaldi N."/>
            <person name="Gottschalk M."/>
            <person name="Tucker A.D.W."/>
            <person name="Hoa N.T."/>
            <person name="Welch J."/>
            <person name="Weinert L.A."/>
        </authorList>
    </citation>
    <scope>NUCLEOTIDE SEQUENCE</scope>
    <source>
        <strain evidence="7">TMW_SS111</strain>
    </source>
</reference>
<dbReference type="InterPro" id="IPR027417">
    <property type="entry name" value="P-loop_NTPase"/>
</dbReference>
<dbReference type="GO" id="GO:0006508">
    <property type="term" value="P:proteolysis"/>
    <property type="evidence" value="ECO:0007669"/>
    <property type="project" value="UniProtKB-KW"/>
</dbReference>
<dbReference type="FunFam" id="3.40.50.300:FF:000025">
    <property type="entry name" value="ATP-dependent Clp protease subunit"/>
    <property type="match status" value="1"/>
</dbReference>
<accession>A0A9Q5BXR2</accession>
<evidence type="ECO:0000259" key="6">
    <source>
        <dbReference type="PROSITE" id="PS50151"/>
    </source>
</evidence>
<dbReference type="PROSITE" id="PS00871">
    <property type="entry name" value="CLPAB_2"/>
    <property type="match status" value="1"/>
</dbReference>
<dbReference type="GO" id="GO:0034605">
    <property type="term" value="P:cellular response to heat"/>
    <property type="evidence" value="ECO:0007669"/>
    <property type="project" value="TreeGrafter"/>
</dbReference>
<dbReference type="Gene3D" id="4.10.860.10">
    <property type="entry name" value="UVR domain"/>
    <property type="match status" value="1"/>
</dbReference>
<organism evidence="7 8">
    <name type="scientific">Streptococcus suis</name>
    <dbReference type="NCBI Taxonomy" id="1307"/>
    <lineage>
        <taxon>Bacteria</taxon>
        <taxon>Bacillati</taxon>
        <taxon>Bacillota</taxon>
        <taxon>Bacilli</taxon>
        <taxon>Lactobacillales</taxon>
        <taxon>Streptococcaceae</taxon>
        <taxon>Streptococcus</taxon>
    </lineage>
</organism>
<dbReference type="EMBL" id="JABLKP010000007">
    <property type="protein sequence ID" value="NQP83419.1"/>
    <property type="molecule type" value="Genomic_DNA"/>
</dbReference>
<dbReference type="CDD" id="cd19499">
    <property type="entry name" value="RecA-like_ClpB_Hsp104-like"/>
    <property type="match status" value="1"/>
</dbReference>
<evidence type="ECO:0000313" key="7">
    <source>
        <dbReference type="EMBL" id="NQP83419.1"/>
    </source>
</evidence>
<comment type="caution">
    <text evidence="7">The sequence shown here is derived from an EMBL/GenBank/DDBJ whole genome shotgun (WGS) entry which is preliminary data.</text>
</comment>
<dbReference type="SMART" id="SM00382">
    <property type="entry name" value="AAA"/>
    <property type="match status" value="2"/>
</dbReference>
<dbReference type="InterPro" id="IPR019489">
    <property type="entry name" value="Clp_ATPase_C"/>
</dbReference>
<dbReference type="Pfam" id="PF17871">
    <property type="entry name" value="AAA_lid_9"/>
    <property type="match status" value="1"/>
</dbReference>
<keyword evidence="7" id="KW-0378">Hydrolase</keyword>
<dbReference type="RefSeq" id="WP_024399535.1">
    <property type="nucleotide sequence ID" value="NZ_CP071305.1"/>
</dbReference>
<dbReference type="Pfam" id="PF10431">
    <property type="entry name" value="ClpB_D2-small"/>
    <property type="match status" value="1"/>
</dbReference>
<dbReference type="InterPro" id="IPR003959">
    <property type="entry name" value="ATPase_AAA_core"/>
</dbReference>
<dbReference type="PANTHER" id="PTHR11638:SF175">
    <property type="entry name" value="ATP-DEPENDENT CLP PROTEASE, ATP-BINDING SUBUNIT CLPC"/>
    <property type="match status" value="1"/>
</dbReference>
<dbReference type="SUPFAM" id="SSF52540">
    <property type="entry name" value="P-loop containing nucleoside triphosphate hydrolases"/>
    <property type="match status" value="2"/>
</dbReference>
<dbReference type="InterPro" id="IPR003593">
    <property type="entry name" value="AAA+_ATPase"/>
</dbReference>
<feature type="region of interest" description="Disordered" evidence="5">
    <location>
        <begin position="65"/>
        <end position="110"/>
    </location>
</feature>
<dbReference type="GO" id="GO:0005737">
    <property type="term" value="C:cytoplasm"/>
    <property type="evidence" value="ECO:0007669"/>
    <property type="project" value="TreeGrafter"/>
</dbReference>
<dbReference type="InterPro" id="IPR028299">
    <property type="entry name" value="ClpA/B_CS2"/>
</dbReference>
<dbReference type="PRINTS" id="PR00300">
    <property type="entry name" value="CLPPROTEASEA"/>
</dbReference>
<keyword evidence="3 4" id="KW-0143">Chaperone</keyword>
<keyword evidence="7" id="KW-0645">Protease</keyword>
<dbReference type="PROSITE" id="PS50151">
    <property type="entry name" value="UVR"/>
    <property type="match status" value="1"/>
</dbReference>
<dbReference type="InterPro" id="IPR018368">
    <property type="entry name" value="ClpA/B_CS1"/>
</dbReference>
<dbReference type="SMART" id="SM01086">
    <property type="entry name" value="ClpB_D2-small"/>
    <property type="match status" value="1"/>
</dbReference>
<evidence type="ECO:0000256" key="4">
    <source>
        <dbReference type="RuleBase" id="RU004432"/>
    </source>
</evidence>
<protein>
    <submittedName>
        <fullName evidence="7">ATP-dependent Clp protease ATP-binding subunit</fullName>
    </submittedName>
</protein>
<evidence type="ECO:0000256" key="5">
    <source>
        <dbReference type="SAM" id="MobiDB-lite"/>
    </source>
</evidence>
<keyword evidence="2 4" id="KW-0067">ATP-binding</keyword>
<dbReference type="CDD" id="cd00009">
    <property type="entry name" value="AAA"/>
    <property type="match status" value="1"/>
</dbReference>
<dbReference type="PROSITE" id="PS00870">
    <property type="entry name" value="CLPAB_1"/>
    <property type="match status" value="1"/>
</dbReference>
<dbReference type="InterPro" id="IPR050130">
    <property type="entry name" value="ClpA_ClpB"/>
</dbReference>
<evidence type="ECO:0000256" key="3">
    <source>
        <dbReference type="ARBA" id="ARBA00023186"/>
    </source>
</evidence>
<dbReference type="GO" id="GO:0008233">
    <property type="term" value="F:peptidase activity"/>
    <property type="evidence" value="ECO:0007669"/>
    <property type="project" value="UniProtKB-KW"/>
</dbReference>
<dbReference type="Pfam" id="PF07724">
    <property type="entry name" value="AAA_2"/>
    <property type="match status" value="1"/>
</dbReference>
<dbReference type="GO" id="GO:0005524">
    <property type="term" value="F:ATP binding"/>
    <property type="evidence" value="ECO:0007669"/>
    <property type="project" value="UniProtKB-KW"/>
</dbReference>
<dbReference type="Gene3D" id="3.40.50.300">
    <property type="entry name" value="P-loop containing nucleotide triphosphate hydrolases"/>
    <property type="match status" value="2"/>
</dbReference>
<dbReference type="GO" id="GO:0016887">
    <property type="term" value="F:ATP hydrolysis activity"/>
    <property type="evidence" value="ECO:0007669"/>
    <property type="project" value="InterPro"/>
</dbReference>
<dbReference type="Pfam" id="PF00004">
    <property type="entry name" value="AAA"/>
    <property type="match status" value="1"/>
</dbReference>
<dbReference type="Gene3D" id="1.10.8.60">
    <property type="match status" value="2"/>
</dbReference>
<dbReference type="Proteomes" id="UP000748881">
    <property type="component" value="Unassembled WGS sequence"/>
</dbReference>
<keyword evidence="1 4" id="KW-0547">Nucleotide-binding</keyword>
<evidence type="ECO:0000313" key="8">
    <source>
        <dbReference type="Proteomes" id="UP000748881"/>
    </source>
</evidence>
<dbReference type="FunFam" id="3.40.50.300:FF:000010">
    <property type="entry name" value="Chaperone clpB 1, putative"/>
    <property type="match status" value="1"/>
</dbReference>
<proteinExistence type="inferred from homology"/>